<dbReference type="EMBL" id="BQKI01000088">
    <property type="protein sequence ID" value="GJN36077.1"/>
    <property type="molecule type" value="Genomic_DNA"/>
</dbReference>
<evidence type="ECO:0000256" key="14">
    <source>
        <dbReference type="SAM" id="MobiDB-lite"/>
    </source>
</evidence>
<evidence type="ECO:0000256" key="12">
    <source>
        <dbReference type="PIRNR" id="PIRNR036363"/>
    </source>
</evidence>
<feature type="region of interest" description="Disordered" evidence="14">
    <location>
        <begin position="1"/>
        <end position="81"/>
    </location>
</feature>
<dbReference type="InterPro" id="IPR012391">
    <property type="entry name" value="Ser/Thr_prot_Pase_BSU1"/>
</dbReference>
<keyword evidence="4 12" id="KW-0479">Metal-binding</keyword>
<feature type="region of interest" description="Disordered" evidence="14">
    <location>
        <begin position="486"/>
        <end position="505"/>
    </location>
</feature>
<evidence type="ECO:0000256" key="10">
    <source>
        <dbReference type="ARBA" id="ARBA00047761"/>
    </source>
</evidence>
<dbReference type="AlphaFoldDB" id="A0AAV5FMB7"/>
<dbReference type="GO" id="GO:0004722">
    <property type="term" value="F:protein serine/threonine phosphatase activity"/>
    <property type="evidence" value="ECO:0007669"/>
    <property type="project" value="UniProtKB-UniRule"/>
</dbReference>
<evidence type="ECO:0000256" key="2">
    <source>
        <dbReference type="ARBA" id="ARBA00005671"/>
    </source>
</evidence>
<feature type="region of interest" description="Disordered" evidence="14">
    <location>
        <begin position="1004"/>
        <end position="1027"/>
    </location>
</feature>
<name>A0AAV5FMB7_ELECO</name>
<comment type="catalytic activity">
    <reaction evidence="10">
        <text>O-phospho-L-seryl-[protein] + H2O = L-seryl-[protein] + phosphate</text>
        <dbReference type="Rhea" id="RHEA:20629"/>
        <dbReference type="Rhea" id="RHEA-COMP:9863"/>
        <dbReference type="Rhea" id="RHEA-COMP:11604"/>
        <dbReference type="ChEBI" id="CHEBI:15377"/>
        <dbReference type="ChEBI" id="CHEBI:29999"/>
        <dbReference type="ChEBI" id="CHEBI:43474"/>
        <dbReference type="ChEBI" id="CHEBI:83421"/>
        <dbReference type="EC" id="3.1.3.16"/>
    </reaction>
</comment>
<keyword evidence="8 12" id="KW-0464">Manganese</keyword>
<keyword evidence="17" id="KW-1185">Reference proteome</keyword>
<keyword evidence="5" id="KW-0677">Repeat</keyword>
<dbReference type="Proteomes" id="UP001054889">
    <property type="component" value="Unassembled WGS sequence"/>
</dbReference>
<comment type="similarity">
    <text evidence="2 12">Belongs to the PPP phosphatase family. BSU subfamily.</text>
</comment>
<dbReference type="Pfam" id="PF00149">
    <property type="entry name" value="Metallophos"/>
    <property type="match status" value="1"/>
</dbReference>
<keyword evidence="3" id="KW-0880">Kelch repeat</keyword>
<gene>
    <name evidence="16" type="primary">gb24913</name>
    <name evidence="16" type="ORF">PR202_gb24913</name>
</gene>
<dbReference type="GO" id="GO:0005634">
    <property type="term" value="C:nucleus"/>
    <property type="evidence" value="ECO:0007669"/>
    <property type="project" value="UniProtKB-SubCell"/>
</dbReference>
<dbReference type="PANTHER" id="PTHR46422">
    <property type="entry name" value="SERINE/THREONINE-PROTEIN PHOSPHATASE BSL3"/>
    <property type="match status" value="1"/>
</dbReference>
<sequence length="1027" mass="111702">MDPTPIGVGSSEAPIELNNDDAGASTGAAGGGSGPADGMIPTGSSSILRWRQPRLRLRGQLGEEQGFARRQGGGKQGMGTAGKGAWVVPAPAYRKVEGWEGVGEDNPGFRCGHSLTAVAPTKGHGPRLILFGGATAIEAGASSGLPGIRLAGVTNSVHSYDVETRKWTSLLYDNFRALICDITRMTDYSNSAFIQNASCWRASIAKGRTCAACVGTMVVFQGGIGPAGHSTDDLYVLDLTNDKFKWHRVVVQGQGPGPRYGHCMDLVAQRYLVTVSGNDGKRVLSDAWALDTAQKPYRWQKLNPEGDRPSARMYATASARSDGMLLLCGGRDASGTPLSDAYGLLMHTNGQWEWTLAPGTSPSPRYQHAAVFVGARLHVTGGVLRGGRAIEGEGAIAVLDTAAGVWLDRNGIVTSRTLKSSSEHDASSDLLRRCRHAAASVGSQIYIYGGLRGDILLDDFLIAENAPFQSEMTSSMYGADRVPRAENQNRNHTNSGSTAQQSPSNRQETALSFFHIIFSTDKKSIDMLIEASTAEAEAVSAVWRAAKEASAASSEDSLSEGIGSESPLSETSPMPEDFDDGGSQEPDVKLHSRAVVVAKEAVGDLGCMVRQLSLDQFENESRRMHPSNNDQSYPARKALNRQRSPQGLHKKVISYLLKPRNWKAPADRTFFLDSYEVGELCYTAEQIFMQEPTVLQLKAPIKVFGDLHGQFGDLMRLFDEYGFPSTAGDITYIDYLFLGDYVDRGQHSLETITLLLALKIEYPENVHLIRGNHEAADINALFGFRIECIERMGESDGIWAWTRFNQLFNYLPLAAMIEKKIICMHGGIGRSINTVEQIEKLERPITMDVGSIILMDLLWSDPTENDSVEGLRPNARGPGLVTFGPDRVTEFCKRNKLQLIIRAHECVMDGFERFAHGQLITLFSATNYCGKYLAHYCSVLMLCVILFSETVHAPGTANNAGAILVVGRGLVIVPKLIHPLPPPVNSPESSPERGDATWMQELNIQRPPTPTRGRPHAASDRNSLAYI</sequence>
<dbReference type="InterPro" id="IPR004843">
    <property type="entry name" value="Calcineurin-like_PHP"/>
</dbReference>
<evidence type="ECO:0000256" key="8">
    <source>
        <dbReference type="ARBA" id="ARBA00023211"/>
    </source>
</evidence>
<dbReference type="SUPFAM" id="SSF56300">
    <property type="entry name" value="Metallo-dependent phosphatases"/>
    <property type="match status" value="1"/>
</dbReference>
<evidence type="ECO:0000256" key="13">
    <source>
        <dbReference type="RuleBase" id="RU004273"/>
    </source>
</evidence>
<feature type="compositionally biased region" description="Low complexity" evidence="14">
    <location>
        <begin position="550"/>
        <end position="560"/>
    </location>
</feature>
<dbReference type="EC" id="3.1.3.16" evidence="12 13"/>
<dbReference type="InterPro" id="IPR015915">
    <property type="entry name" value="Kelch-typ_b-propeller"/>
</dbReference>
<dbReference type="PANTHER" id="PTHR46422:SF6">
    <property type="entry name" value="SERINE_THREONINE-PROTEIN PHOSPHATASE BSL1"/>
    <property type="match status" value="1"/>
</dbReference>
<dbReference type="SMART" id="SM00156">
    <property type="entry name" value="PP2Ac"/>
    <property type="match status" value="1"/>
</dbReference>
<proteinExistence type="inferred from homology"/>
<dbReference type="Gene3D" id="3.60.21.10">
    <property type="match status" value="1"/>
</dbReference>
<dbReference type="PIRSF" id="PIRSF036363">
    <property type="entry name" value="PPP_BSU1"/>
    <property type="match status" value="1"/>
</dbReference>
<feature type="compositionally biased region" description="Polar residues" evidence="14">
    <location>
        <begin position="490"/>
        <end position="505"/>
    </location>
</feature>
<feature type="domain" description="Serine/threonine specific protein phosphatases" evidence="15">
    <location>
        <begin position="769"/>
        <end position="774"/>
    </location>
</feature>
<dbReference type="GO" id="GO:0046872">
    <property type="term" value="F:metal ion binding"/>
    <property type="evidence" value="ECO:0007669"/>
    <property type="project" value="UniProtKB-UniRule"/>
</dbReference>
<dbReference type="InterPro" id="IPR041758">
    <property type="entry name" value="MPP_BSL_C"/>
</dbReference>
<dbReference type="PRINTS" id="PR00114">
    <property type="entry name" value="STPHPHTASE"/>
</dbReference>
<reference evidence="16" key="2">
    <citation type="submission" date="2021-12" db="EMBL/GenBank/DDBJ databases">
        <title>Resequencing data analysis of finger millet.</title>
        <authorList>
            <person name="Hatakeyama M."/>
            <person name="Aluri S."/>
            <person name="Balachadran M.T."/>
            <person name="Sivarajan S.R."/>
            <person name="Poveda L."/>
            <person name="Shimizu-Inatsugi R."/>
            <person name="Schlapbach R."/>
            <person name="Sreeman S.M."/>
            <person name="Shimizu K.K."/>
        </authorList>
    </citation>
    <scope>NUCLEOTIDE SEQUENCE</scope>
</reference>
<dbReference type="InterPro" id="IPR006186">
    <property type="entry name" value="Ser/Thr-sp_prot-phosphatase"/>
</dbReference>
<evidence type="ECO:0000256" key="3">
    <source>
        <dbReference type="ARBA" id="ARBA00022441"/>
    </source>
</evidence>
<keyword evidence="6 12" id="KW-0378">Hydrolase</keyword>
<feature type="compositionally biased region" description="Gly residues" evidence="14">
    <location>
        <begin position="71"/>
        <end position="81"/>
    </location>
</feature>
<feature type="region of interest" description="Disordered" evidence="14">
    <location>
        <begin position="550"/>
        <end position="586"/>
    </location>
</feature>
<comment type="caution">
    <text evidence="16">The sequence shown here is derived from an EMBL/GenBank/DDBJ whole genome shotgun (WGS) entry which is preliminary data.</text>
</comment>
<evidence type="ECO:0000256" key="7">
    <source>
        <dbReference type="ARBA" id="ARBA00022912"/>
    </source>
</evidence>
<evidence type="ECO:0000313" key="16">
    <source>
        <dbReference type="EMBL" id="GJN36077.1"/>
    </source>
</evidence>
<evidence type="ECO:0000259" key="15">
    <source>
        <dbReference type="PROSITE" id="PS00125"/>
    </source>
</evidence>
<comment type="subcellular location">
    <subcellularLocation>
        <location evidence="1 12">Nucleus</location>
    </subcellularLocation>
</comment>
<evidence type="ECO:0000256" key="11">
    <source>
        <dbReference type="ARBA" id="ARBA00048336"/>
    </source>
</evidence>
<keyword evidence="7 12" id="KW-0904">Protein phosphatase</keyword>
<dbReference type="FunFam" id="3.60.21.10:FF:000008">
    <property type="entry name" value="Serine/threonine-protein phosphatase"/>
    <property type="match status" value="1"/>
</dbReference>
<dbReference type="Gene3D" id="2.120.10.80">
    <property type="entry name" value="Kelch-type beta propeller"/>
    <property type="match status" value="1"/>
</dbReference>
<dbReference type="SUPFAM" id="SSF117281">
    <property type="entry name" value="Kelch motif"/>
    <property type="match status" value="1"/>
</dbReference>
<comment type="catalytic activity">
    <reaction evidence="11 12 13">
        <text>O-phospho-L-threonyl-[protein] + H2O = L-threonyl-[protein] + phosphate</text>
        <dbReference type="Rhea" id="RHEA:47004"/>
        <dbReference type="Rhea" id="RHEA-COMP:11060"/>
        <dbReference type="Rhea" id="RHEA-COMP:11605"/>
        <dbReference type="ChEBI" id="CHEBI:15377"/>
        <dbReference type="ChEBI" id="CHEBI:30013"/>
        <dbReference type="ChEBI" id="CHEBI:43474"/>
        <dbReference type="ChEBI" id="CHEBI:61977"/>
        <dbReference type="EC" id="3.1.3.16"/>
    </reaction>
</comment>
<dbReference type="InterPro" id="IPR029052">
    <property type="entry name" value="Metallo-depent_PP-like"/>
</dbReference>
<keyword evidence="9 12" id="KW-0539">Nucleus</keyword>
<evidence type="ECO:0000256" key="6">
    <source>
        <dbReference type="ARBA" id="ARBA00022801"/>
    </source>
</evidence>
<dbReference type="Pfam" id="PF24681">
    <property type="entry name" value="Kelch_KLHDC2_KLHL20_DRC7"/>
    <property type="match status" value="1"/>
</dbReference>
<dbReference type="GO" id="GO:0009742">
    <property type="term" value="P:brassinosteroid mediated signaling pathway"/>
    <property type="evidence" value="ECO:0007669"/>
    <property type="project" value="InterPro"/>
</dbReference>
<evidence type="ECO:0000256" key="4">
    <source>
        <dbReference type="ARBA" id="ARBA00022723"/>
    </source>
</evidence>
<dbReference type="FunFam" id="2.120.10.80:FF:000097">
    <property type="entry name" value="Serine/threonine-protein phosphatase"/>
    <property type="match status" value="1"/>
</dbReference>
<evidence type="ECO:0000256" key="9">
    <source>
        <dbReference type="ARBA" id="ARBA00023242"/>
    </source>
</evidence>
<comment type="cofactor">
    <cofactor evidence="12">
        <name>Mn(2+)</name>
        <dbReference type="ChEBI" id="CHEBI:29035"/>
    </cofactor>
    <text evidence="12">Binds 2 manganese ions per subunit.</text>
</comment>
<reference evidence="16" key="1">
    <citation type="journal article" date="2018" name="DNA Res.">
        <title>Multiple hybrid de novo genome assembly of finger millet, an orphan allotetraploid crop.</title>
        <authorList>
            <person name="Hatakeyama M."/>
            <person name="Aluri S."/>
            <person name="Balachadran M.T."/>
            <person name="Sivarajan S.R."/>
            <person name="Patrignani A."/>
            <person name="Gruter S."/>
            <person name="Poveda L."/>
            <person name="Shimizu-Inatsugi R."/>
            <person name="Baeten J."/>
            <person name="Francoijs K.J."/>
            <person name="Nataraja K.N."/>
            <person name="Reddy Y.A.N."/>
            <person name="Phadnis S."/>
            <person name="Ravikumar R.L."/>
            <person name="Schlapbach R."/>
            <person name="Sreeman S.M."/>
            <person name="Shimizu K.K."/>
        </authorList>
    </citation>
    <scope>NUCLEOTIDE SEQUENCE</scope>
</reference>
<dbReference type="CDD" id="cd07419">
    <property type="entry name" value="MPP_Bsu1_C"/>
    <property type="match status" value="1"/>
</dbReference>
<organism evidence="16 17">
    <name type="scientific">Eleusine coracana subsp. coracana</name>
    <dbReference type="NCBI Taxonomy" id="191504"/>
    <lineage>
        <taxon>Eukaryota</taxon>
        <taxon>Viridiplantae</taxon>
        <taxon>Streptophyta</taxon>
        <taxon>Embryophyta</taxon>
        <taxon>Tracheophyta</taxon>
        <taxon>Spermatophyta</taxon>
        <taxon>Magnoliopsida</taxon>
        <taxon>Liliopsida</taxon>
        <taxon>Poales</taxon>
        <taxon>Poaceae</taxon>
        <taxon>PACMAD clade</taxon>
        <taxon>Chloridoideae</taxon>
        <taxon>Cynodonteae</taxon>
        <taxon>Eleusininae</taxon>
        <taxon>Eleusine</taxon>
    </lineage>
</organism>
<accession>A0AAV5FMB7</accession>
<dbReference type="GO" id="GO:0005886">
    <property type="term" value="C:plasma membrane"/>
    <property type="evidence" value="ECO:0007669"/>
    <property type="project" value="UniProtKB-ARBA"/>
</dbReference>
<evidence type="ECO:0000256" key="5">
    <source>
        <dbReference type="ARBA" id="ARBA00022737"/>
    </source>
</evidence>
<protein>
    <recommendedName>
        <fullName evidence="12 13">Serine/threonine-protein phosphatase</fullName>
        <ecNumber evidence="12 13">3.1.3.16</ecNumber>
    </recommendedName>
</protein>
<evidence type="ECO:0000256" key="1">
    <source>
        <dbReference type="ARBA" id="ARBA00004123"/>
    </source>
</evidence>
<evidence type="ECO:0000313" key="17">
    <source>
        <dbReference type="Proteomes" id="UP001054889"/>
    </source>
</evidence>
<dbReference type="PROSITE" id="PS00125">
    <property type="entry name" value="SER_THR_PHOSPHATASE"/>
    <property type="match status" value="1"/>
</dbReference>